<sequence length="103" mass="12107">MASRKRKANSDGSTDNEYFAWTDEETALLLNVALSYKNEKTCEGEEWESIRTRSEELQELFIERYKFANNLDPTQFPNCKDTSIFSKEKIKMIKFGYWKAVDS</sequence>
<reference evidence="1 2" key="1">
    <citation type="submission" date="2022-05" db="EMBL/GenBank/DDBJ databases">
        <authorList>
            <consortium name="Genoscope - CEA"/>
            <person name="William W."/>
        </authorList>
    </citation>
    <scope>NUCLEOTIDE SEQUENCE [LARGE SCALE GENOMIC DNA]</scope>
</reference>
<organism evidence="1 2">
    <name type="scientific">Pocillopora meandrina</name>
    <dbReference type="NCBI Taxonomy" id="46732"/>
    <lineage>
        <taxon>Eukaryota</taxon>
        <taxon>Metazoa</taxon>
        <taxon>Cnidaria</taxon>
        <taxon>Anthozoa</taxon>
        <taxon>Hexacorallia</taxon>
        <taxon>Scleractinia</taxon>
        <taxon>Astrocoeniina</taxon>
        <taxon>Pocilloporidae</taxon>
        <taxon>Pocillopora</taxon>
    </lineage>
</organism>
<dbReference type="AlphaFoldDB" id="A0AAU9VPV9"/>
<accession>A0AAU9VPV9</accession>
<evidence type="ECO:0008006" key="3">
    <source>
        <dbReference type="Google" id="ProtNLM"/>
    </source>
</evidence>
<dbReference type="EMBL" id="CALNXJ010000003">
    <property type="protein sequence ID" value="CAH3036014.1"/>
    <property type="molecule type" value="Genomic_DNA"/>
</dbReference>
<comment type="caution">
    <text evidence="1">The sequence shown here is derived from an EMBL/GenBank/DDBJ whole genome shotgun (WGS) entry which is preliminary data.</text>
</comment>
<name>A0AAU9VPV9_9CNID</name>
<proteinExistence type="predicted"/>
<evidence type="ECO:0000313" key="1">
    <source>
        <dbReference type="EMBL" id="CAH3036014.1"/>
    </source>
</evidence>
<evidence type="ECO:0000313" key="2">
    <source>
        <dbReference type="Proteomes" id="UP001159428"/>
    </source>
</evidence>
<keyword evidence="2" id="KW-1185">Reference proteome</keyword>
<protein>
    <recommendedName>
        <fullName evidence="3">Myb-like domain-containing protein</fullName>
    </recommendedName>
</protein>
<dbReference type="Proteomes" id="UP001159428">
    <property type="component" value="Unassembled WGS sequence"/>
</dbReference>
<gene>
    <name evidence="1" type="ORF">PMEA_00016603</name>
</gene>